<dbReference type="PROSITE" id="PS50110">
    <property type="entry name" value="RESPONSE_REGULATORY"/>
    <property type="match status" value="1"/>
</dbReference>
<keyword evidence="3" id="KW-0804">Transcription</keyword>
<dbReference type="PANTHER" id="PTHR44591">
    <property type="entry name" value="STRESS RESPONSE REGULATOR PROTEIN 1"/>
    <property type="match status" value="1"/>
</dbReference>
<keyword evidence="7" id="KW-1185">Reference proteome</keyword>
<accession>A0ABS4BQ32</accession>
<evidence type="ECO:0000256" key="1">
    <source>
        <dbReference type="ARBA" id="ARBA00022553"/>
    </source>
</evidence>
<dbReference type="InterPro" id="IPR011006">
    <property type="entry name" value="CheY-like_superfamily"/>
</dbReference>
<dbReference type="PANTHER" id="PTHR44591:SF3">
    <property type="entry name" value="RESPONSE REGULATORY DOMAIN-CONTAINING PROTEIN"/>
    <property type="match status" value="1"/>
</dbReference>
<gene>
    <name evidence="6" type="ORF">J6595_21985</name>
</gene>
<organism evidence="6 7">
    <name type="scientific">Jiella mangrovi</name>
    <dbReference type="NCBI Taxonomy" id="2821407"/>
    <lineage>
        <taxon>Bacteria</taxon>
        <taxon>Pseudomonadati</taxon>
        <taxon>Pseudomonadota</taxon>
        <taxon>Alphaproteobacteria</taxon>
        <taxon>Hyphomicrobiales</taxon>
        <taxon>Aurantimonadaceae</taxon>
        <taxon>Jiella</taxon>
    </lineage>
</organism>
<dbReference type="SMART" id="SM00448">
    <property type="entry name" value="REC"/>
    <property type="match status" value="1"/>
</dbReference>
<sequence>MSDDFAPYAIVADDDALVRMDAADILEDAGFRTHEACHVEDAIKILEAAGESVQLLFSDVQMPPSTRNGFDLAKECAARWPHIGILIASGQAKPGPDDLPNGARFIQKPFSADVVHQHLQDILPDGKKPKPLKKRAL</sequence>
<feature type="domain" description="Response regulatory" evidence="5">
    <location>
        <begin position="8"/>
        <end position="123"/>
    </location>
</feature>
<keyword evidence="1 4" id="KW-0597">Phosphoprotein</keyword>
<dbReference type="InterPro" id="IPR050595">
    <property type="entry name" value="Bact_response_regulator"/>
</dbReference>
<dbReference type="RefSeq" id="WP_209597839.1">
    <property type="nucleotide sequence ID" value="NZ_JAGJCF010000029.1"/>
</dbReference>
<dbReference type="EMBL" id="JAGJCF010000029">
    <property type="protein sequence ID" value="MBP0618260.1"/>
    <property type="molecule type" value="Genomic_DNA"/>
</dbReference>
<protein>
    <submittedName>
        <fullName evidence="6">Response regulator</fullName>
    </submittedName>
</protein>
<evidence type="ECO:0000313" key="6">
    <source>
        <dbReference type="EMBL" id="MBP0618260.1"/>
    </source>
</evidence>
<proteinExistence type="predicted"/>
<dbReference type="Proteomes" id="UP000678276">
    <property type="component" value="Unassembled WGS sequence"/>
</dbReference>
<evidence type="ECO:0000259" key="5">
    <source>
        <dbReference type="PROSITE" id="PS50110"/>
    </source>
</evidence>
<dbReference type="Pfam" id="PF00072">
    <property type="entry name" value="Response_reg"/>
    <property type="match status" value="1"/>
</dbReference>
<evidence type="ECO:0000256" key="2">
    <source>
        <dbReference type="ARBA" id="ARBA00023015"/>
    </source>
</evidence>
<evidence type="ECO:0000313" key="7">
    <source>
        <dbReference type="Proteomes" id="UP000678276"/>
    </source>
</evidence>
<feature type="modified residue" description="4-aspartylphosphate" evidence="4">
    <location>
        <position position="59"/>
    </location>
</feature>
<evidence type="ECO:0000256" key="4">
    <source>
        <dbReference type="PROSITE-ProRule" id="PRU00169"/>
    </source>
</evidence>
<keyword evidence="2" id="KW-0805">Transcription regulation</keyword>
<dbReference type="InterPro" id="IPR001789">
    <property type="entry name" value="Sig_transdc_resp-reg_receiver"/>
</dbReference>
<dbReference type="Gene3D" id="3.40.50.2300">
    <property type="match status" value="1"/>
</dbReference>
<dbReference type="SUPFAM" id="SSF52172">
    <property type="entry name" value="CheY-like"/>
    <property type="match status" value="1"/>
</dbReference>
<name>A0ABS4BQ32_9HYPH</name>
<comment type="caution">
    <text evidence="6">The sequence shown here is derived from an EMBL/GenBank/DDBJ whole genome shotgun (WGS) entry which is preliminary data.</text>
</comment>
<reference evidence="6 7" key="1">
    <citation type="submission" date="2021-04" db="EMBL/GenBank/DDBJ databases">
        <title>Whole genome sequence of Jiella sp. KSK16Y-1.</title>
        <authorList>
            <person name="Tuo L."/>
        </authorList>
    </citation>
    <scope>NUCLEOTIDE SEQUENCE [LARGE SCALE GENOMIC DNA]</scope>
    <source>
        <strain evidence="6 7">KSK16Y-1</strain>
    </source>
</reference>
<evidence type="ECO:0000256" key="3">
    <source>
        <dbReference type="ARBA" id="ARBA00023163"/>
    </source>
</evidence>